<dbReference type="GO" id="GO:0003676">
    <property type="term" value="F:nucleic acid binding"/>
    <property type="evidence" value="ECO:0007669"/>
    <property type="project" value="InterPro"/>
</dbReference>
<protein>
    <submittedName>
        <fullName evidence="2">5-methylcytosine-specific restriction protein A</fullName>
        <ecNumber evidence="2">3.1.21.-</ecNumber>
    </submittedName>
</protein>
<dbReference type="AlphaFoldDB" id="A0A7W9V0G2"/>
<feature type="domain" description="HNH nuclease" evidence="1">
    <location>
        <begin position="324"/>
        <end position="385"/>
    </location>
</feature>
<comment type="caution">
    <text evidence="2">The sequence shown here is derived from an EMBL/GenBank/DDBJ whole genome shotgun (WGS) entry which is preliminary data.</text>
</comment>
<dbReference type="GO" id="GO:0004519">
    <property type="term" value="F:endonuclease activity"/>
    <property type="evidence" value="ECO:0007669"/>
    <property type="project" value="InterPro"/>
</dbReference>
<dbReference type="InterPro" id="IPR002711">
    <property type="entry name" value="HNH"/>
</dbReference>
<dbReference type="InterPro" id="IPR058813">
    <property type="entry name" value="DNA-SBD_ScoMcrA"/>
</dbReference>
<dbReference type="SMART" id="SM00507">
    <property type="entry name" value="HNHc"/>
    <property type="match status" value="1"/>
</dbReference>
<gene>
    <name evidence="2" type="ORF">FHS42_005199</name>
</gene>
<dbReference type="Pfam" id="PF26345">
    <property type="entry name" value="ScoMcrA_N"/>
    <property type="match status" value="1"/>
</dbReference>
<dbReference type="RefSeq" id="WP_281392857.1">
    <property type="nucleotide sequence ID" value="NZ_JACHJL010000014.1"/>
</dbReference>
<dbReference type="Proteomes" id="UP000588098">
    <property type="component" value="Unassembled WGS sequence"/>
</dbReference>
<sequence>MALREITRVEVLRAIEEYDRLGRDVFLLAQGFGEARRFRLSYQGRLYDSKAIVGAAHGYLPGQSALVARDFSGGVATVVALLRRLGFTVIDAKATEGDGSAGHPEYTAFEAAIADLRMRATRQGPALHQPILLLWAIGRARRGDARLTPWSTTEREVGKLLSRHGARGERPRPDYPAAALHRAGLWEMRDHGGPAPSADGDRDLARWFDAQQPRTGLPLPVYETMRDSPPDRARSVGTLLRYFVGVDQPAVFAFLSEVGLGQEGGVPASSAGPVALEGAETAYADAVRTAARYEQLCRSVERGEVARHGRRVPRQTQELLRSAPAREAVLIRSADRCENPRCCGQPDDRTDNGDPILEVDHVQELALGGRDHPSQMIALCPNCHAVKTRGRTRETFRAELLSVAERLHYAMCHARGPEFST</sequence>
<reference evidence="2 3" key="1">
    <citation type="submission" date="2020-08" db="EMBL/GenBank/DDBJ databases">
        <title>Genomic Encyclopedia of Type Strains, Phase III (KMG-III): the genomes of soil and plant-associated and newly described type strains.</title>
        <authorList>
            <person name="Whitman W."/>
        </authorList>
    </citation>
    <scope>NUCLEOTIDE SEQUENCE [LARGE SCALE GENOMIC DNA]</scope>
    <source>
        <strain evidence="2 3">CECT 8305</strain>
    </source>
</reference>
<evidence type="ECO:0000313" key="3">
    <source>
        <dbReference type="Proteomes" id="UP000588098"/>
    </source>
</evidence>
<keyword evidence="3" id="KW-1185">Reference proteome</keyword>
<organism evidence="2 3">
    <name type="scientific">Streptomyces zagrosensis</name>
    <dbReference type="NCBI Taxonomy" id="1042984"/>
    <lineage>
        <taxon>Bacteria</taxon>
        <taxon>Bacillati</taxon>
        <taxon>Actinomycetota</taxon>
        <taxon>Actinomycetes</taxon>
        <taxon>Kitasatosporales</taxon>
        <taxon>Streptomycetaceae</taxon>
        <taxon>Streptomyces</taxon>
    </lineage>
</organism>
<dbReference type="GO" id="GO:0008270">
    <property type="term" value="F:zinc ion binding"/>
    <property type="evidence" value="ECO:0007669"/>
    <property type="project" value="InterPro"/>
</dbReference>
<dbReference type="Gene3D" id="1.10.30.50">
    <property type="match status" value="1"/>
</dbReference>
<dbReference type="InterPro" id="IPR003615">
    <property type="entry name" value="HNH_nuc"/>
</dbReference>
<dbReference type="CDD" id="cd00085">
    <property type="entry name" value="HNHc"/>
    <property type="match status" value="1"/>
</dbReference>
<keyword evidence="2" id="KW-0378">Hydrolase</keyword>
<proteinExistence type="predicted"/>
<dbReference type="GO" id="GO:0016787">
    <property type="term" value="F:hydrolase activity"/>
    <property type="evidence" value="ECO:0007669"/>
    <property type="project" value="UniProtKB-KW"/>
</dbReference>
<dbReference type="EMBL" id="JACHJL010000014">
    <property type="protein sequence ID" value="MBB5938115.1"/>
    <property type="molecule type" value="Genomic_DNA"/>
</dbReference>
<accession>A0A7W9V0G2</accession>
<dbReference type="EC" id="3.1.21.-" evidence="2"/>
<evidence type="ECO:0000259" key="1">
    <source>
        <dbReference type="SMART" id="SM00507"/>
    </source>
</evidence>
<dbReference type="Pfam" id="PF26340">
    <property type="entry name" value="DNA-SBD_ScoMcrA"/>
    <property type="match status" value="1"/>
</dbReference>
<dbReference type="InterPro" id="IPR058807">
    <property type="entry name" value="ScoMcrA_N"/>
</dbReference>
<name>A0A7W9V0G2_9ACTN</name>
<dbReference type="Pfam" id="PF01844">
    <property type="entry name" value="HNH"/>
    <property type="match status" value="1"/>
</dbReference>
<evidence type="ECO:0000313" key="2">
    <source>
        <dbReference type="EMBL" id="MBB5938115.1"/>
    </source>
</evidence>